<dbReference type="KEGG" id="tbw:NCTC13354_01240"/>
<feature type="transmembrane region" description="Helical" evidence="1">
    <location>
        <begin position="543"/>
        <end position="568"/>
    </location>
</feature>
<keyword evidence="1" id="KW-0812">Transmembrane</keyword>
<evidence type="ECO:0000313" key="3">
    <source>
        <dbReference type="EMBL" id="VEI13525.1"/>
    </source>
</evidence>
<feature type="signal peptide" evidence="2">
    <location>
        <begin position="1"/>
        <end position="23"/>
    </location>
</feature>
<keyword evidence="1" id="KW-1133">Transmembrane helix</keyword>
<feature type="transmembrane region" description="Helical" evidence="1">
    <location>
        <begin position="589"/>
        <end position="609"/>
    </location>
</feature>
<feature type="chain" id="PRO_5038546479" evidence="2">
    <location>
        <begin position="24"/>
        <end position="669"/>
    </location>
</feature>
<evidence type="ECO:0000256" key="1">
    <source>
        <dbReference type="SAM" id="Phobius"/>
    </source>
</evidence>
<feature type="transmembrane region" description="Helical" evidence="1">
    <location>
        <begin position="298"/>
        <end position="319"/>
    </location>
</feature>
<keyword evidence="1" id="KW-0472">Membrane</keyword>
<keyword evidence="4" id="KW-1185">Reference proteome</keyword>
<proteinExistence type="predicted"/>
<feature type="transmembrane region" description="Helical" evidence="1">
    <location>
        <begin position="222"/>
        <end position="244"/>
    </location>
</feature>
<gene>
    <name evidence="3" type="ORF">NCTC13354_01240</name>
</gene>
<organism evidence="3 4">
    <name type="scientific">Trueperella bialowiezensis</name>
    <dbReference type="NCBI Taxonomy" id="312285"/>
    <lineage>
        <taxon>Bacteria</taxon>
        <taxon>Bacillati</taxon>
        <taxon>Actinomycetota</taxon>
        <taxon>Actinomycetes</taxon>
        <taxon>Actinomycetales</taxon>
        <taxon>Actinomycetaceae</taxon>
        <taxon>Trueperella</taxon>
    </lineage>
</organism>
<evidence type="ECO:0000313" key="4">
    <source>
        <dbReference type="Proteomes" id="UP000269542"/>
    </source>
</evidence>
<dbReference type="EMBL" id="LR134476">
    <property type="protein sequence ID" value="VEI13525.1"/>
    <property type="molecule type" value="Genomic_DNA"/>
</dbReference>
<feature type="transmembrane region" description="Helical" evidence="1">
    <location>
        <begin position="174"/>
        <end position="194"/>
    </location>
</feature>
<name>A0A3S4Z5M8_9ACTO</name>
<keyword evidence="2" id="KW-0732">Signal</keyword>
<accession>A0A3S4Z5M8</accession>
<dbReference type="Proteomes" id="UP000269542">
    <property type="component" value="Chromosome"/>
</dbReference>
<protein>
    <submittedName>
        <fullName evidence="3">Uncharacterized protein conserved in bacteria</fullName>
    </submittedName>
</protein>
<reference evidence="3 4" key="1">
    <citation type="submission" date="2018-12" db="EMBL/GenBank/DDBJ databases">
        <authorList>
            <consortium name="Pathogen Informatics"/>
        </authorList>
    </citation>
    <scope>NUCLEOTIDE SEQUENCE [LARGE SCALE GENOMIC DNA]</scope>
    <source>
        <strain evidence="3 4">NCTC13354</strain>
    </source>
</reference>
<evidence type="ECO:0000256" key="2">
    <source>
        <dbReference type="SAM" id="SignalP"/>
    </source>
</evidence>
<feature type="transmembrane region" description="Helical" evidence="1">
    <location>
        <begin position="634"/>
        <end position="658"/>
    </location>
</feature>
<sequence length="669" mass="71168">MFKKITSPLLVVVALLSAMIAYQALEERSLNAPPQATAAFRIMDWSGERRGTDIRDAIATLADESGVQVAQIVQDPADPRASRILYSGSSVNSGTTPSESNMLDIPPEFGRLMSTEVVVDAAPAPLSPIGEWSGWGPVSAFQNFIERLSAEGITAEIIGNPPQLPTISSLPPSLLQVFACLVLLVIGIGVARVVSAQRTLAVQQLHGATFTAKLWGMLDAPAAVFAATMAIVGVLEVLFCFVLYDGAYMSEFVGQTFLLAGLLFVFLVAGMSLATFLYHQIDPLPALQGATPGRSLLLTSWLLHGLLLIVVASLGATALSASHRFDSFSTYADQIKDENLSTVQFGGVYTQEQESEVGPIAGAWITDLDQRGDGLVAHHVALMNGPRTIDLLYVNDAYLERNPGQLPHATENTDSVHVYRPSHISNEELAGALEDVAFQSDSPEDSIIVHDVDSTGTYPTYSMPSAGGSSAVTSVSDPVLAVLPPGSIATTGFALSGDGFYVTDGDGALADAAENPELNRYLRSVTPLSAIANQTIASTSADLAAAVSAFVAGIIALIIVTMTGVISYGQYARKRLKIQYLFGWRLSSMYLWFIVLEALALAALAVWLFNEWSAFRAEQESYLLVELQGSGTPFFAGIAALVALASSVVVFTLSTAFVHHRMVKKGATQ</sequence>
<feature type="transmembrane region" description="Helical" evidence="1">
    <location>
        <begin position="256"/>
        <end position="278"/>
    </location>
</feature>
<dbReference type="AlphaFoldDB" id="A0A3S4Z5M8"/>